<sequence length="305" mass="33436">MRETLDVVIIGAGPAGLAAAVYTGRARLNTLILEKGMPGGQILLTDFVENYPGFPEGVVPFQLMEDFRKQAEKFGAKIETDEATKIQKKGELWQVFGVKDEYPTRAIIITTGSVYRKLGLPGEAKLTGRGVSYCATCDGTFFKDKEVAVVGGGDNALTEALFLTKFCRAVTVIHRRDQFRAEKILQERIFDNDKIEVLWDSVVEEISGEDRFESITIKNVKDNKTSKLKLDGVFISIGMDANSEFVKELVDLDEWGEIKVSQNMSTSQPGIFAAGDVTDACPEQMATAVGTGVRAALAVNEYLSK</sequence>
<evidence type="ECO:0000256" key="5">
    <source>
        <dbReference type="ARBA" id="ARBA00023284"/>
    </source>
</evidence>
<keyword evidence="1" id="KW-0285">Flavoprotein</keyword>
<dbReference type="GO" id="GO:0005737">
    <property type="term" value="C:cytoplasm"/>
    <property type="evidence" value="ECO:0007669"/>
    <property type="project" value="InterPro"/>
</dbReference>
<comment type="caution">
    <text evidence="7">The sequence shown here is derived from an EMBL/GenBank/DDBJ whole genome shotgun (WGS) entry which is preliminary data.</text>
</comment>
<evidence type="ECO:0000313" key="7">
    <source>
        <dbReference type="EMBL" id="KKN60854.1"/>
    </source>
</evidence>
<gene>
    <name evidence="7" type="ORF">LCGC14_0527950</name>
</gene>
<accession>A0A0F9S1B1</accession>
<dbReference type="Gene3D" id="3.50.50.60">
    <property type="entry name" value="FAD/NAD(P)-binding domain"/>
    <property type="match status" value="2"/>
</dbReference>
<dbReference type="PROSITE" id="PS00573">
    <property type="entry name" value="PYRIDINE_REDOX_2"/>
    <property type="match status" value="1"/>
</dbReference>
<dbReference type="PRINTS" id="PR00469">
    <property type="entry name" value="PNDRDTASEII"/>
</dbReference>
<keyword evidence="5" id="KW-0676">Redox-active center</keyword>
<keyword evidence="4" id="KW-1015">Disulfide bond</keyword>
<evidence type="ECO:0000256" key="3">
    <source>
        <dbReference type="ARBA" id="ARBA00023002"/>
    </source>
</evidence>
<dbReference type="GO" id="GO:0019430">
    <property type="term" value="P:removal of superoxide radicals"/>
    <property type="evidence" value="ECO:0007669"/>
    <property type="project" value="InterPro"/>
</dbReference>
<evidence type="ECO:0000259" key="6">
    <source>
        <dbReference type="Pfam" id="PF07992"/>
    </source>
</evidence>
<dbReference type="InterPro" id="IPR008255">
    <property type="entry name" value="Pyr_nucl-diS_OxRdtase_2_AS"/>
</dbReference>
<dbReference type="InterPro" id="IPR005982">
    <property type="entry name" value="Thioredox_Rdtase"/>
</dbReference>
<dbReference type="EMBL" id="LAZR01000680">
    <property type="protein sequence ID" value="KKN60854.1"/>
    <property type="molecule type" value="Genomic_DNA"/>
</dbReference>
<protein>
    <recommendedName>
        <fullName evidence="6">FAD/NAD(P)-binding domain-containing protein</fullName>
    </recommendedName>
</protein>
<evidence type="ECO:0000256" key="2">
    <source>
        <dbReference type="ARBA" id="ARBA00022827"/>
    </source>
</evidence>
<proteinExistence type="predicted"/>
<dbReference type="GO" id="GO:0004791">
    <property type="term" value="F:thioredoxin-disulfide reductase (NADPH) activity"/>
    <property type="evidence" value="ECO:0007669"/>
    <property type="project" value="InterPro"/>
</dbReference>
<dbReference type="InterPro" id="IPR036188">
    <property type="entry name" value="FAD/NAD-bd_sf"/>
</dbReference>
<dbReference type="PRINTS" id="PR00368">
    <property type="entry name" value="FADPNR"/>
</dbReference>
<evidence type="ECO:0000256" key="4">
    <source>
        <dbReference type="ARBA" id="ARBA00023157"/>
    </source>
</evidence>
<dbReference type="Pfam" id="PF07992">
    <property type="entry name" value="Pyr_redox_2"/>
    <property type="match status" value="1"/>
</dbReference>
<feature type="domain" description="FAD/NAD(P)-binding" evidence="6">
    <location>
        <begin position="6"/>
        <end position="292"/>
    </location>
</feature>
<evidence type="ECO:0000256" key="1">
    <source>
        <dbReference type="ARBA" id="ARBA00022630"/>
    </source>
</evidence>
<dbReference type="SUPFAM" id="SSF51905">
    <property type="entry name" value="FAD/NAD(P)-binding domain"/>
    <property type="match status" value="1"/>
</dbReference>
<dbReference type="AlphaFoldDB" id="A0A0F9S1B1"/>
<dbReference type="NCBIfam" id="TIGR01292">
    <property type="entry name" value="TRX_reduct"/>
    <property type="match status" value="1"/>
</dbReference>
<keyword evidence="3" id="KW-0560">Oxidoreductase</keyword>
<reference evidence="7" key="1">
    <citation type="journal article" date="2015" name="Nature">
        <title>Complex archaea that bridge the gap between prokaryotes and eukaryotes.</title>
        <authorList>
            <person name="Spang A."/>
            <person name="Saw J.H."/>
            <person name="Jorgensen S.L."/>
            <person name="Zaremba-Niedzwiedzka K."/>
            <person name="Martijn J."/>
            <person name="Lind A.E."/>
            <person name="van Eijk R."/>
            <person name="Schleper C."/>
            <person name="Guy L."/>
            <person name="Ettema T.J."/>
        </authorList>
    </citation>
    <scope>NUCLEOTIDE SEQUENCE</scope>
</reference>
<dbReference type="InterPro" id="IPR023753">
    <property type="entry name" value="FAD/NAD-binding_dom"/>
</dbReference>
<name>A0A0F9S1B1_9ZZZZ</name>
<organism evidence="7">
    <name type="scientific">marine sediment metagenome</name>
    <dbReference type="NCBI Taxonomy" id="412755"/>
    <lineage>
        <taxon>unclassified sequences</taxon>
        <taxon>metagenomes</taxon>
        <taxon>ecological metagenomes</taxon>
    </lineage>
</organism>
<dbReference type="PANTHER" id="PTHR48105">
    <property type="entry name" value="THIOREDOXIN REDUCTASE 1-RELATED-RELATED"/>
    <property type="match status" value="1"/>
</dbReference>
<keyword evidence="2" id="KW-0274">FAD</keyword>
<dbReference type="InterPro" id="IPR050097">
    <property type="entry name" value="Ferredoxin-NADP_redctase_2"/>
</dbReference>